<proteinExistence type="predicted"/>
<sequence length="144" mass="16681">MKKEEQYRIRSSCFWSRRDTSYRLRDGEPDAREFATSKRTSTTQKRKKKERVCNHSRWSSHEKVTISVTILLQASANGPHRSKRAYSSRTDISSSIFSIFFYVFEVDGCGEWEATVFGVEVAVEDVINLGIDVMRDRGRSWLSA</sequence>
<accession>A0ABD2C4X7</accession>
<reference evidence="2 3" key="1">
    <citation type="journal article" date="2024" name="Ann. Entomol. Soc. Am.">
        <title>Genomic analyses of the southern and eastern yellowjacket wasps (Hymenoptera: Vespidae) reveal evolutionary signatures of social life.</title>
        <authorList>
            <person name="Catto M.A."/>
            <person name="Caine P.B."/>
            <person name="Orr S.E."/>
            <person name="Hunt B.G."/>
            <person name="Goodisman M.A.D."/>
        </authorList>
    </citation>
    <scope>NUCLEOTIDE SEQUENCE [LARGE SCALE GENOMIC DNA]</scope>
    <source>
        <strain evidence="2">233</strain>
        <tissue evidence="2">Head and thorax</tissue>
    </source>
</reference>
<comment type="caution">
    <text evidence="2">The sequence shown here is derived from an EMBL/GenBank/DDBJ whole genome shotgun (WGS) entry which is preliminary data.</text>
</comment>
<keyword evidence="3" id="KW-1185">Reference proteome</keyword>
<organism evidence="2 3">
    <name type="scientific">Vespula squamosa</name>
    <name type="common">Southern yellow jacket</name>
    <name type="synonym">Wasp</name>
    <dbReference type="NCBI Taxonomy" id="30214"/>
    <lineage>
        <taxon>Eukaryota</taxon>
        <taxon>Metazoa</taxon>
        <taxon>Ecdysozoa</taxon>
        <taxon>Arthropoda</taxon>
        <taxon>Hexapoda</taxon>
        <taxon>Insecta</taxon>
        <taxon>Pterygota</taxon>
        <taxon>Neoptera</taxon>
        <taxon>Endopterygota</taxon>
        <taxon>Hymenoptera</taxon>
        <taxon>Apocrita</taxon>
        <taxon>Aculeata</taxon>
        <taxon>Vespoidea</taxon>
        <taxon>Vespidae</taxon>
        <taxon>Vespinae</taxon>
        <taxon>Vespula</taxon>
    </lineage>
</organism>
<dbReference type="AlphaFoldDB" id="A0ABD2C4X7"/>
<gene>
    <name evidence="2" type="ORF">V1478_000239</name>
</gene>
<evidence type="ECO:0000256" key="1">
    <source>
        <dbReference type="SAM" id="MobiDB-lite"/>
    </source>
</evidence>
<dbReference type="EMBL" id="JAUDFV010000020">
    <property type="protein sequence ID" value="KAL2740098.1"/>
    <property type="molecule type" value="Genomic_DNA"/>
</dbReference>
<protein>
    <submittedName>
        <fullName evidence="2">Uncharacterized protein</fullName>
    </submittedName>
</protein>
<evidence type="ECO:0000313" key="3">
    <source>
        <dbReference type="Proteomes" id="UP001607302"/>
    </source>
</evidence>
<name>A0ABD2C4X7_VESSQ</name>
<evidence type="ECO:0000313" key="2">
    <source>
        <dbReference type="EMBL" id="KAL2740098.1"/>
    </source>
</evidence>
<dbReference type="Proteomes" id="UP001607302">
    <property type="component" value="Unassembled WGS sequence"/>
</dbReference>
<feature type="region of interest" description="Disordered" evidence="1">
    <location>
        <begin position="30"/>
        <end position="52"/>
    </location>
</feature>